<reference evidence="6 7" key="1">
    <citation type="submission" date="2020-04" db="EMBL/GenBank/DDBJ databases">
        <authorList>
            <person name="Laetsch R D."/>
            <person name="Stevens L."/>
            <person name="Kumar S."/>
            <person name="Blaxter L. M."/>
        </authorList>
    </citation>
    <scope>NUCLEOTIDE SEQUENCE [LARGE SCALE GENOMIC DNA]</scope>
</reference>
<dbReference type="InterPro" id="IPR009050">
    <property type="entry name" value="Globin-like_sf"/>
</dbReference>
<keyword evidence="4" id="KW-0561">Oxygen transport</keyword>
<keyword evidence="4" id="KW-0813">Transport</keyword>
<gene>
    <name evidence="6" type="ORF">CBOVIS_LOCUS2176</name>
</gene>
<dbReference type="InterPro" id="IPR044399">
    <property type="entry name" value="Mb-like_M"/>
</dbReference>
<evidence type="ECO:0000256" key="4">
    <source>
        <dbReference type="RuleBase" id="RU000356"/>
    </source>
</evidence>
<dbReference type="GO" id="GO:0005344">
    <property type="term" value="F:oxygen carrier activity"/>
    <property type="evidence" value="ECO:0007669"/>
    <property type="project" value="UniProtKB-KW"/>
</dbReference>
<dbReference type="Proteomes" id="UP000494206">
    <property type="component" value="Unassembled WGS sequence"/>
</dbReference>
<dbReference type="InterPro" id="IPR050532">
    <property type="entry name" value="Globin-like_OT"/>
</dbReference>
<dbReference type="OrthoDB" id="436496at2759"/>
<accession>A0A8S1EC68</accession>
<sequence length="419" mass="48817">MQSAPSGGVNNSIPYMHMVDCDEKNVTKKNQKPQPSPMYAEYRQIESESRKARNLVTEAITNVIDSVDIDTLSRTPSDFNKDDGSEETDVELLYDGDEVEDDYELARTHWIQLHKSNKQNLVLRSCFLVILDQYPHTRPIWTFGKRIEESEKDWKAEFSEDFYFRHHCATLQAAINLILKSKDDVHSFRRMLNEMGAHHFFYDACEPHFDVFQECFIKGMKLVLNGPEALDDEIEASWNSLLRTIKIHIAEGIAIQRVNYLSQCLIPKEMEEVRENWAKVMEFGYQKAGDILCDVAFKSYTHLLKEYNLRMYLPPSTKRGTPAYEELSMQIMRAIGKTIESYTKEDGFCGLIEQIREFVVKFLIVDVCPPLIRRALIDGLVQMLSIVLDIEHVREDFVHIWKKVYRVMEQSMIANIIDY</sequence>
<dbReference type="PANTHER" id="PTHR46458">
    <property type="entry name" value="BLR2807 PROTEIN"/>
    <property type="match status" value="1"/>
</dbReference>
<evidence type="ECO:0000256" key="1">
    <source>
        <dbReference type="ARBA" id="ARBA00022617"/>
    </source>
</evidence>
<dbReference type="CDD" id="cd01040">
    <property type="entry name" value="Mb-like"/>
    <property type="match status" value="1"/>
</dbReference>
<dbReference type="PANTHER" id="PTHR46458:SF6">
    <property type="entry name" value="GLOBIN FAMILY PROFILE DOMAIN-CONTAINING PROTEIN"/>
    <property type="match status" value="1"/>
</dbReference>
<dbReference type="GO" id="GO:0020037">
    <property type="term" value="F:heme binding"/>
    <property type="evidence" value="ECO:0007669"/>
    <property type="project" value="InterPro"/>
</dbReference>
<protein>
    <recommendedName>
        <fullName evidence="5">Globin domain-containing protein</fullName>
    </recommendedName>
</protein>
<evidence type="ECO:0000313" key="6">
    <source>
        <dbReference type="EMBL" id="CAB3398959.1"/>
    </source>
</evidence>
<organism evidence="6 7">
    <name type="scientific">Caenorhabditis bovis</name>
    <dbReference type="NCBI Taxonomy" id="2654633"/>
    <lineage>
        <taxon>Eukaryota</taxon>
        <taxon>Metazoa</taxon>
        <taxon>Ecdysozoa</taxon>
        <taxon>Nematoda</taxon>
        <taxon>Chromadorea</taxon>
        <taxon>Rhabditida</taxon>
        <taxon>Rhabditina</taxon>
        <taxon>Rhabditomorpha</taxon>
        <taxon>Rhabditoidea</taxon>
        <taxon>Rhabditidae</taxon>
        <taxon>Peloderinae</taxon>
        <taxon>Caenorhabditis</taxon>
    </lineage>
</organism>
<evidence type="ECO:0000256" key="2">
    <source>
        <dbReference type="ARBA" id="ARBA00022723"/>
    </source>
</evidence>
<keyword evidence="7" id="KW-1185">Reference proteome</keyword>
<dbReference type="Pfam" id="PF00042">
    <property type="entry name" value="Globin"/>
    <property type="match status" value="1"/>
</dbReference>
<feature type="domain" description="Globin" evidence="5">
    <location>
        <begin position="160"/>
        <end position="245"/>
    </location>
</feature>
<dbReference type="GO" id="GO:0019825">
    <property type="term" value="F:oxygen binding"/>
    <property type="evidence" value="ECO:0007669"/>
    <property type="project" value="InterPro"/>
</dbReference>
<evidence type="ECO:0000259" key="5">
    <source>
        <dbReference type="Pfam" id="PF00042"/>
    </source>
</evidence>
<keyword evidence="2" id="KW-0479">Metal-binding</keyword>
<evidence type="ECO:0000256" key="3">
    <source>
        <dbReference type="ARBA" id="ARBA00023004"/>
    </source>
</evidence>
<proteinExistence type="inferred from homology"/>
<name>A0A8S1EC68_9PELO</name>
<keyword evidence="3" id="KW-0408">Iron</keyword>
<dbReference type="EMBL" id="CADEPM010000001">
    <property type="protein sequence ID" value="CAB3398959.1"/>
    <property type="molecule type" value="Genomic_DNA"/>
</dbReference>
<comment type="similarity">
    <text evidence="4">Belongs to the globin family.</text>
</comment>
<dbReference type="AlphaFoldDB" id="A0A8S1EC68"/>
<dbReference type="InterPro" id="IPR000971">
    <property type="entry name" value="Globin"/>
</dbReference>
<dbReference type="GO" id="GO:0046872">
    <property type="term" value="F:metal ion binding"/>
    <property type="evidence" value="ECO:0007669"/>
    <property type="project" value="UniProtKB-KW"/>
</dbReference>
<keyword evidence="1 4" id="KW-0349">Heme</keyword>
<dbReference type="InterPro" id="IPR012292">
    <property type="entry name" value="Globin/Proto"/>
</dbReference>
<dbReference type="Gene3D" id="1.10.490.10">
    <property type="entry name" value="Globins"/>
    <property type="match status" value="2"/>
</dbReference>
<comment type="caution">
    <text evidence="6">The sequence shown here is derived from an EMBL/GenBank/DDBJ whole genome shotgun (WGS) entry which is preliminary data.</text>
</comment>
<evidence type="ECO:0000313" key="7">
    <source>
        <dbReference type="Proteomes" id="UP000494206"/>
    </source>
</evidence>
<dbReference type="SUPFAM" id="SSF46458">
    <property type="entry name" value="Globin-like"/>
    <property type="match status" value="1"/>
</dbReference>